<sequence length="264" mass="27593" precursor="true">MNARRQTTARRFSPLSLLLGFASVPLVSGCASLDALDRQATTPIVVGADGLVVPQAESSMTLPRFLGIDNVARRAARKTILLAQLTREKAAVVVPALEPKPLSLPLSHPANAASPSPAVAGAHKVKKAKAVEAAKVKAMAVLAGEDCVTNPHVEEGILAALDDVSANVRIAAVEAVIASRRGCDPGCSGCCSDAIRRKLTRMVFEKTGPCCWFEPNSKARRLARLALDACGGPLDPASCGCVTETEFPIETPPSELVLQILSEG</sequence>
<keyword evidence="3" id="KW-1185">Reference proteome</keyword>
<comment type="caution">
    <text evidence="2">The sequence shown here is derived from an EMBL/GenBank/DDBJ whole genome shotgun (WGS) entry which is preliminary data.</text>
</comment>
<dbReference type="AlphaFoldDB" id="A0A5C6F9U3"/>
<accession>A0A5C6F9U3</accession>
<evidence type="ECO:0008006" key="4">
    <source>
        <dbReference type="Google" id="ProtNLM"/>
    </source>
</evidence>
<organism evidence="2 3">
    <name type="scientific">Rubripirellula reticaptiva</name>
    <dbReference type="NCBI Taxonomy" id="2528013"/>
    <lineage>
        <taxon>Bacteria</taxon>
        <taxon>Pseudomonadati</taxon>
        <taxon>Planctomycetota</taxon>
        <taxon>Planctomycetia</taxon>
        <taxon>Pirellulales</taxon>
        <taxon>Pirellulaceae</taxon>
        <taxon>Rubripirellula</taxon>
    </lineage>
</organism>
<dbReference type="RefSeq" id="WP_246151582.1">
    <property type="nucleotide sequence ID" value="NZ_SJPX01000002.1"/>
</dbReference>
<feature type="chain" id="PRO_5022684628" description="HEAT repeat protein" evidence="1">
    <location>
        <begin position="29"/>
        <end position="264"/>
    </location>
</feature>
<proteinExistence type="predicted"/>
<dbReference type="PROSITE" id="PS51257">
    <property type="entry name" value="PROKAR_LIPOPROTEIN"/>
    <property type="match status" value="1"/>
</dbReference>
<feature type="signal peptide" evidence="1">
    <location>
        <begin position="1"/>
        <end position="28"/>
    </location>
</feature>
<evidence type="ECO:0000256" key="1">
    <source>
        <dbReference type="SAM" id="SignalP"/>
    </source>
</evidence>
<gene>
    <name evidence="2" type="ORF">Poly59_25850</name>
</gene>
<dbReference type="EMBL" id="SJPX01000002">
    <property type="protein sequence ID" value="TWU56281.1"/>
    <property type="molecule type" value="Genomic_DNA"/>
</dbReference>
<evidence type="ECO:0000313" key="2">
    <source>
        <dbReference type="EMBL" id="TWU56281.1"/>
    </source>
</evidence>
<evidence type="ECO:0000313" key="3">
    <source>
        <dbReference type="Proteomes" id="UP000317977"/>
    </source>
</evidence>
<keyword evidence="1" id="KW-0732">Signal</keyword>
<dbReference type="Proteomes" id="UP000317977">
    <property type="component" value="Unassembled WGS sequence"/>
</dbReference>
<protein>
    <recommendedName>
        <fullName evidence="4">HEAT repeat protein</fullName>
    </recommendedName>
</protein>
<name>A0A5C6F9U3_9BACT</name>
<reference evidence="2 3" key="1">
    <citation type="submission" date="2019-02" db="EMBL/GenBank/DDBJ databases">
        <title>Deep-cultivation of Planctomycetes and their phenomic and genomic characterization uncovers novel biology.</title>
        <authorList>
            <person name="Wiegand S."/>
            <person name="Jogler M."/>
            <person name="Boedeker C."/>
            <person name="Pinto D."/>
            <person name="Vollmers J."/>
            <person name="Rivas-Marin E."/>
            <person name="Kohn T."/>
            <person name="Peeters S.H."/>
            <person name="Heuer A."/>
            <person name="Rast P."/>
            <person name="Oberbeckmann S."/>
            <person name="Bunk B."/>
            <person name="Jeske O."/>
            <person name="Meyerdierks A."/>
            <person name="Storesund J.E."/>
            <person name="Kallscheuer N."/>
            <person name="Luecker S."/>
            <person name="Lage O.M."/>
            <person name="Pohl T."/>
            <person name="Merkel B.J."/>
            <person name="Hornburger P."/>
            <person name="Mueller R.-W."/>
            <person name="Bruemmer F."/>
            <person name="Labrenz M."/>
            <person name="Spormann A.M."/>
            <person name="Op Den Camp H."/>
            <person name="Overmann J."/>
            <person name="Amann R."/>
            <person name="Jetten M.S.M."/>
            <person name="Mascher T."/>
            <person name="Medema M.H."/>
            <person name="Devos D.P."/>
            <person name="Kaster A.-K."/>
            <person name="Ovreas L."/>
            <person name="Rohde M."/>
            <person name="Galperin M.Y."/>
            <person name="Jogler C."/>
        </authorList>
    </citation>
    <scope>NUCLEOTIDE SEQUENCE [LARGE SCALE GENOMIC DNA]</scope>
    <source>
        <strain evidence="2 3">Poly59</strain>
    </source>
</reference>